<protein>
    <recommendedName>
        <fullName evidence="3">DUF1569 domain-containing protein</fullName>
    </recommendedName>
</protein>
<dbReference type="EMBL" id="FSRC01000002">
    <property type="protein sequence ID" value="SIO04750.1"/>
    <property type="molecule type" value="Genomic_DNA"/>
</dbReference>
<accession>A0A1N6GB17</accession>
<proteinExistence type="predicted"/>
<dbReference type="STRING" id="226505.SAMN05444394_3107"/>
<dbReference type="OrthoDB" id="2599194at2"/>
<name>A0A1N6GB17_9BACT</name>
<dbReference type="AlphaFoldDB" id="A0A1N6GB17"/>
<dbReference type="Gene3D" id="1.20.120.450">
    <property type="entry name" value="dinb family like domain"/>
    <property type="match status" value="1"/>
</dbReference>
<gene>
    <name evidence="1" type="ORF">SAMN05444394_3107</name>
</gene>
<organism evidence="1 2">
    <name type="scientific">Algoriphagus halophilus</name>
    <dbReference type="NCBI Taxonomy" id="226505"/>
    <lineage>
        <taxon>Bacteria</taxon>
        <taxon>Pseudomonadati</taxon>
        <taxon>Bacteroidota</taxon>
        <taxon>Cytophagia</taxon>
        <taxon>Cytophagales</taxon>
        <taxon>Cyclobacteriaceae</taxon>
        <taxon>Algoriphagus</taxon>
    </lineage>
</organism>
<dbReference type="Proteomes" id="UP000185221">
    <property type="component" value="Unassembled WGS sequence"/>
</dbReference>
<evidence type="ECO:0008006" key="3">
    <source>
        <dbReference type="Google" id="ProtNLM"/>
    </source>
</evidence>
<sequence>MKDIFDPAVTAELVNRINQLTPETQGLWGKMSVDQMLAHCNVAYEMAFTDKHAKPNAFVRFLLRTFVKKGVVNEKPYPKNIRTAPAFIIADSRNFNEEKERLIGYLNHTLELGKEHFEGKASISFGPMSAQEWNNQFYKHLDHHLNQFGV</sequence>
<dbReference type="InterPro" id="IPR034660">
    <property type="entry name" value="DinB/YfiT-like"/>
</dbReference>
<keyword evidence="2" id="KW-1185">Reference proteome</keyword>
<dbReference type="RefSeq" id="WP_074225869.1">
    <property type="nucleotide sequence ID" value="NZ_FSRC01000002.1"/>
</dbReference>
<dbReference type="InterPro" id="IPR011463">
    <property type="entry name" value="DUF1569"/>
</dbReference>
<evidence type="ECO:0000313" key="1">
    <source>
        <dbReference type="EMBL" id="SIO04750.1"/>
    </source>
</evidence>
<dbReference type="Pfam" id="PF07606">
    <property type="entry name" value="DUF1569"/>
    <property type="match status" value="1"/>
</dbReference>
<evidence type="ECO:0000313" key="2">
    <source>
        <dbReference type="Proteomes" id="UP000185221"/>
    </source>
</evidence>
<reference evidence="2" key="1">
    <citation type="submission" date="2016-11" db="EMBL/GenBank/DDBJ databases">
        <authorList>
            <person name="Varghese N."/>
            <person name="Submissions S."/>
        </authorList>
    </citation>
    <scope>NUCLEOTIDE SEQUENCE [LARGE SCALE GENOMIC DNA]</scope>
    <source>
        <strain evidence="2">DSM 15292</strain>
    </source>
</reference>